<sequence>MLWTDLLAALALVLVIEGLLPFANPGGWRRMVLMVARMDDRTLRFVGLSSIIVGLALLTLVRMFV</sequence>
<keyword evidence="1" id="KW-0472">Membrane</keyword>
<feature type="transmembrane region" description="Helical" evidence="1">
    <location>
        <begin position="45"/>
        <end position="64"/>
    </location>
</feature>
<dbReference type="Proteomes" id="UP000252707">
    <property type="component" value="Unassembled WGS sequence"/>
</dbReference>
<dbReference type="OrthoDB" id="9182237at2"/>
<dbReference type="PANTHER" id="PTHR38602:SF1">
    <property type="entry name" value="INNER MEMBRANE PROTEIN"/>
    <property type="match status" value="1"/>
</dbReference>
<keyword evidence="1" id="KW-0812">Transmembrane</keyword>
<evidence type="ECO:0000313" key="2">
    <source>
        <dbReference type="EMBL" id="RCX26139.1"/>
    </source>
</evidence>
<evidence type="ECO:0008006" key="4">
    <source>
        <dbReference type="Google" id="ProtNLM"/>
    </source>
</evidence>
<dbReference type="RefSeq" id="WP_114280823.1">
    <property type="nucleotide sequence ID" value="NZ_QPJY01000011.1"/>
</dbReference>
<reference evidence="2 3" key="1">
    <citation type="submission" date="2018-07" db="EMBL/GenBank/DDBJ databases">
        <title>Genomic Encyclopedia of Type Strains, Phase IV (KMG-IV): sequencing the most valuable type-strain genomes for metagenomic binning, comparative biology and taxonomic classification.</title>
        <authorList>
            <person name="Goeker M."/>
        </authorList>
    </citation>
    <scope>NUCLEOTIDE SEQUENCE [LARGE SCALE GENOMIC DNA]</scope>
    <source>
        <strain evidence="2 3">DSM 26407</strain>
    </source>
</reference>
<keyword evidence="3" id="KW-1185">Reference proteome</keyword>
<organism evidence="2 3">
    <name type="scientific">Thioalbus denitrificans</name>
    <dbReference type="NCBI Taxonomy" id="547122"/>
    <lineage>
        <taxon>Bacteria</taxon>
        <taxon>Pseudomonadati</taxon>
        <taxon>Pseudomonadota</taxon>
        <taxon>Gammaproteobacteria</taxon>
        <taxon>Chromatiales</taxon>
        <taxon>Ectothiorhodospiraceae</taxon>
        <taxon>Thioalbus</taxon>
    </lineage>
</organism>
<dbReference type="Pfam" id="PF09838">
    <property type="entry name" value="DUF2065"/>
    <property type="match status" value="1"/>
</dbReference>
<dbReference type="InterPro" id="IPR019201">
    <property type="entry name" value="DUF2065"/>
</dbReference>
<dbReference type="AlphaFoldDB" id="A0A369BWX6"/>
<gene>
    <name evidence="2" type="ORF">DFQ59_11113</name>
</gene>
<keyword evidence="1" id="KW-1133">Transmembrane helix</keyword>
<name>A0A369BWX6_9GAMM</name>
<dbReference type="EMBL" id="QPJY01000011">
    <property type="protein sequence ID" value="RCX26139.1"/>
    <property type="molecule type" value="Genomic_DNA"/>
</dbReference>
<protein>
    <recommendedName>
        <fullName evidence="4">DUF2065 domain-containing protein</fullName>
    </recommendedName>
</protein>
<comment type="caution">
    <text evidence="2">The sequence shown here is derived from an EMBL/GenBank/DDBJ whole genome shotgun (WGS) entry which is preliminary data.</text>
</comment>
<evidence type="ECO:0000313" key="3">
    <source>
        <dbReference type="Proteomes" id="UP000252707"/>
    </source>
</evidence>
<accession>A0A369BWX6</accession>
<evidence type="ECO:0000256" key="1">
    <source>
        <dbReference type="SAM" id="Phobius"/>
    </source>
</evidence>
<dbReference type="PANTHER" id="PTHR38602">
    <property type="entry name" value="INNER MEMBRANE PROTEIN-RELATED"/>
    <property type="match status" value="1"/>
</dbReference>
<proteinExistence type="predicted"/>